<evidence type="ECO:0000313" key="3">
    <source>
        <dbReference type="EMBL" id="RHG79964.1"/>
    </source>
</evidence>
<organism evidence="3 4">
    <name type="scientific">Mediterraneibacter gnavus</name>
    <name type="common">Ruminococcus gnavus</name>
    <dbReference type="NCBI Taxonomy" id="33038"/>
    <lineage>
        <taxon>Bacteria</taxon>
        <taxon>Bacillati</taxon>
        <taxon>Bacillota</taxon>
        <taxon>Clostridia</taxon>
        <taxon>Lachnospirales</taxon>
        <taxon>Lachnospiraceae</taxon>
        <taxon>Mediterraneibacter</taxon>
    </lineage>
</organism>
<proteinExistence type="predicted"/>
<feature type="compositionally biased region" description="Basic and acidic residues" evidence="1">
    <location>
        <begin position="573"/>
        <end position="589"/>
    </location>
</feature>
<comment type="caution">
    <text evidence="3">The sequence shown here is derived from an EMBL/GenBank/DDBJ whole genome shotgun (WGS) entry which is preliminary data.</text>
</comment>
<keyword evidence="2" id="KW-0472">Membrane</keyword>
<feature type="compositionally biased region" description="Polar residues" evidence="1">
    <location>
        <begin position="668"/>
        <end position="685"/>
    </location>
</feature>
<protein>
    <submittedName>
        <fullName evidence="3">YtxH domain-containing protein</fullName>
    </submittedName>
</protein>
<dbReference type="InterPro" id="IPR058112">
    <property type="entry name" value="CD3337_EF1877-like"/>
</dbReference>
<dbReference type="Pfam" id="PF19590">
    <property type="entry name" value="TrbL_3"/>
    <property type="match status" value="1"/>
</dbReference>
<dbReference type="InterPro" id="IPR045782">
    <property type="entry name" value="TrbL_3"/>
</dbReference>
<feature type="transmembrane region" description="Helical" evidence="2">
    <location>
        <begin position="454"/>
        <end position="474"/>
    </location>
</feature>
<feature type="compositionally biased region" description="Low complexity" evidence="1">
    <location>
        <begin position="536"/>
        <end position="548"/>
    </location>
</feature>
<feature type="transmembrane region" description="Helical" evidence="2">
    <location>
        <begin position="367"/>
        <end position="388"/>
    </location>
</feature>
<feature type="compositionally biased region" description="Polar residues" evidence="1">
    <location>
        <begin position="559"/>
        <end position="571"/>
    </location>
</feature>
<evidence type="ECO:0000313" key="4">
    <source>
        <dbReference type="Proteomes" id="UP000283981"/>
    </source>
</evidence>
<dbReference type="AlphaFoldDB" id="A0A414URW0"/>
<sequence length="719" mass="79306">MDKRKIVRYLLITLSVILGVLVFLSITGTVAHAAGLVDNTVSDANTYSKYPLENYQLDFYVDSSWDWLPWNWLDGIGKSIQYGLYAITNFAWTVSLYISNATGYVVQEAYKLDFISDTASSIGKNIQTLAGITSSGFSSEGFYVGFLLILILVMGIYVAYTGLIKRETTKAVHAVINFLVVFILSASFIAYAPNYINKINDFSADISSSALSLGTKIVLPDSNSKGKDSVDLIRDSLFSIQVKQPWLLLQYGESDIETLGSDRVESLLSESPDTDDREDVVIEEIEDKDNDYLSVTKTMTRLGMVVFLFIFNIGISAFVFLLTGMMIFSQVLFIIYAMFLPISFILSMIPTYEGMAKKALTKLFNTIMMRAGITLIITTAFSISTMFYSISSGYPFFMVAFLQIVTFAGIYFKLGDLMAMFSLQSSDTQQVSRRIMRHPYMFLNRRARRLERKIGRTMAAGAAGGVAGAAAASASTKKADNTKQTGNTHTRANHNTSASSSGGNSKPPALPDSKSQKPLALPDKKSQTDSSQTVHSSQSNTQESQSTSKRGIVDKKSVSKQPQSEKQNPQRPSVDKEQDKLESKDKERQVTGSATKRAAPVHERPATTPVPVKSDSQAAASKPEQKVKERPVTVTKEQPQSSKSKEPVTKSQENVRTQVVRESRPADKQTSSAVNKHSQATTDISRQTVQRQKQTKTVQKKTTNQSTMKKSTSKKGGKK</sequence>
<gene>
    <name evidence="3" type="ORF">DW243_15685</name>
</gene>
<dbReference type="RefSeq" id="WP_118208112.1">
    <property type="nucleotide sequence ID" value="NZ_BAABXJ010000001.1"/>
</dbReference>
<name>A0A414URW0_MEDGN</name>
<keyword evidence="2" id="KW-0812">Transmembrane</keyword>
<dbReference type="NCBIfam" id="NF046089">
    <property type="entry name" value="CD3337_EF1877"/>
    <property type="match status" value="1"/>
</dbReference>
<feature type="transmembrane region" description="Helical" evidence="2">
    <location>
        <begin position="394"/>
        <end position="412"/>
    </location>
</feature>
<keyword evidence="2" id="KW-1133">Transmembrane helix</keyword>
<feature type="transmembrane region" description="Helical" evidence="2">
    <location>
        <begin position="175"/>
        <end position="196"/>
    </location>
</feature>
<dbReference type="Proteomes" id="UP000283981">
    <property type="component" value="Unassembled WGS sequence"/>
</dbReference>
<feature type="compositionally biased region" description="Polar residues" evidence="1">
    <location>
        <begin position="482"/>
        <end position="504"/>
    </location>
</feature>
<dbReference type="EMBL" id="QRIS01000034">
    <property type="protein sequence ID" value="RHG79964.1"/>
    <property type="molecule type" value="Genomic_DNA"/>
</dbReference>
<feature type="compositionally biased region" description="Low complexity" evidence="1">
    <location>
        <begin position="686"/>
        <end position="710"/>
    </location>
</feature>
<accession>A0A414URW0</accession>
<feature type="transmembrane region" description="Helical" evidence="2">
    <location>
        <begin position="302"/>
        <end position="321"/>
    </location>
</feature>
<feature type="transmembrane region" description="Helical" evidence="2">
    <location>
        <begin position="142"/>
        <end position="163"/>
    </location>
</feature>
<evidence type="ECO:0000256" key="2">
    <source>
        <dbReference type="SAM" id="Phobius"/>
    </source>
</evidence>
<feature type="transmembrane region" description="Helical" evidence="2">
    <location>
        <begin position="327"/>
        <end position="346"/>
    </location>
</feature>
<feature type="region of interest" description="Disordered" evidence="1">
    <location>
        <begin position="472"/>
        <end position="719"/>
    </location>
</feature>
<evidence type="ECO:0000256" key="1">
    <source>
        <dbReference type="SAM" id="MobiDB-lite"/>
    </source>
</evidence>
<reference evidence="3 4" key="1">
    <citation type="submission" date="2018-08" db="EMBL/GenBank/DDBJ databases">
        <title>A genome reference for cultivated species of the human gut microbiota.</title>
        <authorList>
            <person name="Zou Y."/>
            <person name="Xue W."/>
            <person name="Luo G."/>
        </authorList>
    </citation>
    <scope>NUCLEOTIDE SEQUENCE [LARGE SCALE GENOMIC DNA]</scope>
    <source>
        <strain evidence="3 4">AM21-18</strain>
    </source>
</reference>